<organism evidence="1 2">
    <name type="scientific">Candidatus Lokiarchaeum ossiferum</name>
    <dbReference type="NCBI Taxonomy" id="2951803"/>
    <lineage>
        <taxon>Archaea</taxon>
        <taxon>Promethearchaeati</taxon>
        <taxon>Promethearchaeota</taxon>
        <taxon>Promethearchaeia</taxon>
        <taxon>Promethearchaeales</taxon>
        <taxon>Promethearchaeaceae</taxon>
        <taxon>Candidatus Lokiarchaeum</taxon>
    </lineage>
</organism>
<reference evidence="1" key="1">
    <citation type="submission" date="2022-09" db="EMBL/GenBank/DDBJ databases">
        <title>Actin cytoskeleton and complex cell architecture in an #Asgard archaeon.</title>
        <authorList>
            <person name="Ponce Toledo R.I."/>
            <person name="Schleper C."/>
            <person name="Rodrigues Oliveira T."/>
            <person name="Wollweber F."/>
            <person name="Xu J."/>
            <person name="Rittmann S."/>
            <person name="Klingl A."/>
            <person name="Pilhofer M."/>
        </authorList>
    </citation>
    <scope>NUCLEOTIDE SEQUENCE</scope>
    <source>
        <strain evidence="1">B-35</strain>
    </source>
</reference>
<keyword evidence="2" id="KW-1185">Reference proteome</keyword>
<protein>
    <recommendedName>
        <fullName evidence="3">DinB family protein</fullName>
    </recommendedName>
</protein>
<dbReference type="Gene3D" id="1.20.120.450">
    <property type="entry name" value="dinb family like domain"/>
    <property type="match status" value="1"/>
</dbReference>
<evidence type="ECO:0008006" key="3">
    <source>
        <dbReference type="Google" id="ProtNLM"/>
    </source>
</evidence>
<dbReference type="EMBL" id="CP104013">
    <property type="protein sequence ID" value="UYP46888.1"/>
    <property type="molecule type" value="Genomic_DNA"/>
</dbReference>
<gene>
    <name evidence="1" type="ORF">NEF87_003173</name>
</gene>
<name>A0ABY6HTP4_9ARCH</name>
<dbReference type="SUPFAM" id="SSF109854">
    <property type="entry name" value="DinB/YfiT-like putative metalloenzymes"/>
    <property type="match status" value="1"/>
</dbReference>
<dbReference type="InterPro" id="IPR034660">
    <property type="entry name" value="DinB/YfiT-like"/>
</dbReference>
<evidence type="ECO:0000313" key="1">
    <source>
        <dbReference type="EMBL" id="UYP46888.1"/>
    </source>
</evidence>
<sequence>MVCLLISITMKTSKNELIELVKLVRGYGHRMIVDLKEEEQTWTPPNTKGRSIKSYFLHIINAEIFWLLKQGHENLEYIGPDNPMDIIIEGYDKMEEYLLKTIEKSEGEQLEIIPHVLDKEQTIQMGTLGWMIWRTSMHAVHHFAQMAYIRFALENPPIEDSTYSWSRVMDTIVMLKHGIQE</sequence>
<accession>A0ABY6HTP4</accession>
<evidence type="ECO:0000313" key="2">
    <source>
        <dbReference type="Proteomes" id="UP001208689"/>
    </source>
</evidence>
<proteinExistence type="predicted"/>
<dbReference type="Proteomes" id="UP001208689">
    <property type="component" value="Chromosome"/>
</dbReference>